<comment type="catalytic activity">
    <reaction evidence="1">
        <text>a beta-lactam + H2O = a substituted beta-amino acid</text>
        <dbReference type="Rhea" id="RHEA:20401"/>
        <dbReference type="ChEBI" id="CHEBI:15377"/>
        <dbReference type="ChEBI" id="CHEBI:35627"/>
        <dbReference type="ChEBI" id="CHEBI:140347"/>
        <dbReference type="EC" id="3.5.2.6"/>
    </reaction>
</comment>
<dbReference type="GO" id="GO:0008800">
    <property type="term" value="F:beta-lactamase activity"/>
    <property type="evidence" value="ECO:0007669"/>
    <property type="project" value="UniProtKB-EC"/>
</dbReference>
<dbReference type="KEGG" id="sat:SYN_01571"/>
<dbReference type="NCBIfam" id="NF033103">
    <property type="entry name" value="bla_class_A"/>
    <property type="match status" value="1"/>
</dbReference>
<evidence type="ECO:0000256" key="1">
    <source>
        <dbReference type="ARBA" id="ARBA00001526"/>
    </source>
</evidence>
<dbReference type="Gene3D" id="3.40.710.10">
    <property type="entry name" value="DD-peptidase/beta-lactamase superfamily"/>
    <property type="match status" value="1"/>
</dbReference>
<dbReference type="PANTHER" id="PTHR35333">
    <property type="entry name" value="BETA-LACTAMASE"/>
    <property type="match status" value="1"/>
</dbReference>
<dbReference type="PROSITE" id="PS51257">
    <property type="entry name" value="PROKAR_LIPOPROTEIN"/>
    <property type="match status" value="1"/>
</dbReference>
<dbReference type="InterPro" id="IPR012338">
    <property type="entry name" value="Beta-lactam/transpept-like"/>
</dbReference>
<dbReference type="AlphaFoldDB" id="Q2LTC4"/>
<organism evidence="6 7">
    <name type="scientific">Syntrophus aciditrophicus (strain SB)</name>
    <dbReference type="NCBI Taxonomy" id="56780"/>
    <lineage>
        <taxon>Bacteria</taxon>
        <taxon>Pseudomonadati</taxon>
        <taxon>Thermodesulfobacteriota</taxon>
        <taxon>Syntrophia</taxon>
        <taxon>Syntrophales</taxon>
        <taxon>Syntrophaceae</taxon>
        <taxon>Syntrophus</taxon>
    </lineage>
</organism>
<dbReference type="RefSeq" id="WP_011417353.1">
    <property type="nucleotide sequence ID" value="NC_007759.1"/>
</dbReference>
<dbReference type="HOGENOM" id="CLU_031960_0_0_7"/>
<dbReference type="SUPFAM" id="SSF56601">
    <property type="entry name" value="beta-lactamase/transpeptidase-like"/>
    <property type="match status" value="1"/>
</dbReference>
<reference evidence="6 7" key="1">
    <citation type="journal article" date="2007" name="Proc. Natl. Acad. Sci. U.S.A.">
        <title>The genome of Syntrophus aciditrophicus: life at the thermodynamic limit of microbial growth.</title>
        <authorList>
            <person name="McInerney M.J."/>
            <person name="Rohlin L."/>
            <person name="Mouttaki H."/>
            <person name="Kim U."/>
            <person name="Krupp R.S."/>
            <person name="Rios-Hernandez L."/>
            <person name="Sieber J."/>
            <person name="Struchtemeyer C.G."/>
            <person name="Bhattacharyya A."/>
            <person name="Campbell J.W."/>
            <person name="Gunsalus R.P."/>
        </authorList>
    </citation>
    <scope>NUCLEOTIDE SEQUENCE [LARGE SCALE GENOMIC DNA]</scope>
    <source>
        <strain evidence="6 7">SB</strain>
    </source>
</reference>
<dbReference type="PRINTS" id="PR00118">
    <property type="entry name" value="BLACTAMASEA"/>
</dbReference>
<evidence type="ECO:0000313" key="7">
    <source>
        <dbReference type="Proteomes" id="UP000001933"/>
    </source>
</evidence>
<name>Q2LTC4_SYNAS</name>
<evidence type="ECO:0000256" key="3">
    <source>
        <dbReference type="ARBA" id="ARBA00012865"/>
    </source>
</evidence>
<sequence>MNKATTRSLSIFSLCLILLLTGTACTGFSEPLNNPSAITLPAPSESKKNETLEIALKADGDRAFQRLKSEIHRIAVLTGGTVGLSALHIESGRCFSLNGMERFPMASAYKIPIAVQLLSRVDCGDVDLDQFVTIRGSDIHPGSGKLILTFKKKAASYTVRELLELMLLVSDNTASDALLNLAGGPEAVTAFMKTLGIRDLDVSRSTLNMLADWRGIDELPPPEDFSVEKYNRLRSKVPMHVLEKAQNRFYSDIRDTATPDAMTRLVAMVHCGTVLKPESTTLLLKIMERCKTGQSRIRGLIPPGMATANKTGTIGPGIVNDVALLTLPGDAGHLALTIFIKSSDRSLSYQEQTMAQIARYLYDYYFFNGTASAVAASGESCSLQNRICCRKDVR</sequence>
<dbReference type="OrthoDB" id="9784149at2"/>
<dbReference type="PANTHER" id="PTHR35333:SF3">
    <property type="entry name" value="BETA-LACTAMASE-TYPE TRANSPEPTIDASE FOLD CONTAINING PROTEIN"/>
    <property type="match status" value="1"/>
</dbReference>
<evidence type="ECO:0000256" key="4">
    <source>
        <dbReference type="SAM" id="SignalP"/>
    </source>
</evidence>
<keyword evidence="4" id="KW-0732">Signal</keyword>
<feature type="domain" description="Beta-lactamase class A catalytic" evidence="5">
    <location>
        <begin position="84"/>
        <end position="339"/>
    </location>
</feature>
<evidence type="ECO:0000256" key="2">
    <source>
        <dbReference type="ARBA" id="ARBA00009009"/>
    </source>
</evidence>
<evidence type="ECO:0000259" key="5">
    <source>
        <dbReference type="Pfam" id="PF13354"/>
    </source>
</evidence>
<dbReference type="InterPro" id="IPR045155">
    <property type="entry name" value="Beta-lactam_cat"/>
</dbReference>
<dbReference type="Pfam" id="PF13354">
    <property type="entry name" value="Beta-lactamase2"/>
    <property type="match status" value="1"/>
</dbReference>
<dbReference type="EMBL" id="CP000252">
    <property type="protein sequence ID" value="ABC77331.1"/>
    <property type="molecule type" value="Genomic_DNA"/>
</dbReference>
<feature type="signal peptide" evidence="4">
    <location>
        <begin position="1"/>
        <end position="26"/>
    </location>
</feature>
<dbReference type="eggNOG" id="COG2367">
    <property type="taxonomic scope" value="Bacteria"/>
</dbReference>
<dbReference type="GO" id="GO:0030655">
    <property type="term" value="P:beta-lactam antibiotic catabolic process"/>
    <property type="evidence" value="ECO:0007669"/>
    <property type="project" value="InterPro"/>
</dbReference>
<dbReference type="InterPro" id="IPR000871">
    <property type="entry name" value="Beta-lactam_class-A"/>
</dbReference>
<dbReference type="Proteomes" id="UP000001933">
    <property type="component" value="Chromosome"/>
</dbReference>
<dbReference type="STRING" id="56780.SYN_01571"/>
<dbReference type="GO" id="GO:0046677">
    <property type="term" value="P:response to antibiotic"/>
    <property type="evidence" value="ECO:0007669"/>
    <property type="project" value="InterPro"/>
</dbReference>
<dbReference type="EC" id="3.5.2.6" evidence="3"/>
<accession>Q2LTC4</accession>
<feature type="chain" id="PRO_5004212234" description="beta-lactamase" evidence="4">
    <location>
        <begin position="27"/>
        <end position="394"/>
    </location>
</feature>
<gene>
    <name evidence="6" type="ORF">SYN_01571</name>
</gene>
<proteinExistence type="inferred from homology"/>
<protein>
    <recommendedName>
        <fullName evidence="3">beta-lactamase</fullName>
        <ecNumber evidence="3">3.5.2.6</ecNumber>
    </recommendedName>
</protein>
<evidence type="ECO:0000313" key="6">
    <source>
        <dbReference type="EMBL" id="ABC77331.1"/>
    </source>
</evidence>
<comment type="similarity">
    <text evidence="2">Belongs to the class-A beta-lactamase family.</text>
</comment>
<keyword evidence="7" id="KW-1185">Reference proteome</keyword>
<dbReference type="InParanoid" id="Q2LTC4"/>